<comment type="caution">
    <text evidence="1">The sequence shown here is derived from an EMBL/GenBank/DDBJ whole genome shotgun (WGS) entry which is preliminary data.</text>
</comment>
<organism evidence="1 2">
    <name type="scientific">Novosphingobium album</name>
    <name type="common">ex Liu et al. 2023</name>
    <dbReference type="NCBI Taxonomy" id="3031130"/>
    <lineage>
        <taxon>Bacteria</taxon>
        <taxon>Pseudomonadati</taxon>
        <taxon>Pseudomonadota</taxon>
        <taxon>Alphaproteobacteria</taxon>
        <taxon>Sphingomonadales</taxon>
        <taxon>Sphingomonadaceae</taxon>
        <taxon>Novosphingobium</taxon>
    </lineage>
</organism>
<proteinExistence type="predicted"/>
<accession>A0ABT5WU67</accession>
<reference evidence="1 2" key="1">
    <citation type="submission" date="2023-03" db="EMBL/GenBank/DDBJ databases">
        <title>NovoSphingobium album sp. nov. isolated from polycyclic aromatic hydrocarbons- and heavy-metal polluted soil.</title>
        <authorList>
            <person name="Liu Z."/>
            <person name="Wang K."/>
        </authorList>
    </citation>
    <scope>NUCLEOTIDE SEQUENCE [LARGE SCALE GENOMIC DNA]</scope>
    <source>
        <strain evidence="1 2">H3SJ31-1</strain>
    </source>
</reference>
<protein>
    <submittedName>
        <fullName evidence="1">Uncharacterized protein</fullName>
    </submittedName>
</protein>
<sequence length="110" mass="11301">MVEIIAPKISGVELSNDDMLGAHQKIDGGSSVLYDAAAKDFLTDAFAHCMFIGMGPGIGPLLAKTGLAADPDDGCLVLATPHDAKAFVAALAPLRFRAREPLPGLDALAA</sequence>
<dbReference type="Proteomes" id="UP001216253">
    <property type="component" value="Unassembled WGS sequence"/>
</dbReference>
<keyword evidence="2" id="KW-1185">Reference proteome</keyword>
<dbReference type="Gene3D" id="3.40.50.880">
    <property type="match status" value="1"/>
</dbReference>
<evidence type="ECO:0000313" key="1">
    <source>
        <dbReference type="EMBL" id="MDE8653439.1"/>
    </source>
</evidence>
<evidence type="ECO:0000313" key="2">
    <source>
        <dbReference type="Proteomes" id="UP001216253"/>
    </source>
</evidence>
<name>A0ABT5WU67_9SPHN</name>
<dbReference type="InterPro" id="IPR029062">
    <property type="entry name" value="Class_I_gatase-like"/>
</dbReference>
<dbReference type="EMBL" id="JARESE010000062">
    <property type="protein sequence ID" value="MDE8653439.1"/>
    <property type="molecule type" value="Genomic_DNA"/>
</dbReference>
<dbReference type="RefSeq" id="WP_275229516.1">
    <property type="nucleotide sequence ID" value="NZ_JARESE010000062.1"/>
</dbReference>
<gene>
    <name evidence="1" type="ORF">PYV00_17205</name>
</gene>